<keyword evidence="2" id="KW-1185">Reference proteome</keyword>
<evidence type="ECO:0000313" key="1">
    <source>
        <dbReference type="EMBL" id="RDY13827.1"/>
    </source>
</evidence>
<sequence>MVARFEGTTYHMTYCLNDFTNSTTPRQTHITNAKATNNYLTKLCGFNTSSLGKSSGVVLKEGVSIIWITLI</sequence>
<gene>
    <name evidence="1" type="ORF">CR513_01197</name>
</gene>
<dbReference type="AlphaFoldDB" id="A0A371IFJ4"/>
<protein>
    <submittedName>
        <fullName evidence="1">Uncharacterized protein</fullName>
    </submittedName>
</protein>
<feature type="non-terminal residue" evidence="1">
    <location>
        <position position="1"/>
    </location>
</feature>
<evidence type="ECO:0000313" key="2">
    <source>
        <dbReference type="Proteomes" id="UP000257109"/>
    </source>
</evidence>
<reference evidence="1" key="1">
    <citation type="submission" date="2018-05" db="EMBL/GenBank/DDBJ databases">
        <title>Draft genome of Mucuna pruriens seed.</title>
        <authorList>
            <person name="Nnadi N.E."/>
            <person name="Vos R."/>
            <person name="Hasami M.H."/>
            <person name="Devisetty U.K."/>
            <person name="Aguiy J.C."/>
        </authorList>
    </citation>
    <scope>NUCLEOTIDE SEQUENCE [LARGE SCALE GENOMIC DNA]</scope>
    <source>
        <strain evidence="1">JCA_2017</strain>
    </source>
</reference>
<accession>A0A371IFJ4</accession>
<dbReference type="Proteomes" id="UP000257109">
    <property type="component" value="Unassembled WGS sequence"/>
</dbReference>
<name>A0A371IFJ4_MUCPR</name>
<proteinExistence type="predicted"/>
<organism evidence="1 2">
    <name type="scientific">Mucuna pruriens</name>
    <name type="common">Velvet bean</name>
    <name type="synonym">Dolichos pruriens</name>
    <dbReference type="NCBI Taxonomy" id="157652"/>
    <lineage>
        <taxon>Eukaryota</taxon>
        <taxon>Viridiplantae</taxon>
        <taxon>Streptophyta</taxon>
        <taxon>Embryophyta</taxon>
        <taxon>Tracheophyta</taxon>
        <taxon>Spermatophyta</taxon>
        <taxon>Magnoliopsida</taxon>
        <taxon>eudicotyledons</taxon>
        <taxon>Gunneridae</taxon>
        <taxon>Pentapetalae</taxon>
        <taxon>rosids</taxon>
        <taxon>fabids</taxon>
        <taxon>Fabales</taxon>
        <taxon>Fabaceae</taxon>
        <taxon>Papilionoideae</taxon>
        <taxon>50 kb inversion clade</taxon>
        <taxon>NPAAA clade</taxon>
        <taxon>indigoferoid/millettioid clade</taxon>
        <taxon>Phaseoleae</taxon>
        <taxon>Mucuna</taxon>
    </lineage>
</organism>
<dbReference type="EMBL" id="QJKJ01000190">
    <property type="protein sequence ID" value="RDY13827.1"/>
    <property type="molecule type" value="Genomic_DNA"/>
</dbReference>
<comment type="caution">
    <text evidence="1">The sequence shown here is derived from an EMBL/GenBank/DDBJ whole genome shotgun (WGS) entry which is preliminary data.</text>
</comment>